<keyword evidence="2" id="KW-1133">Transmembrane helix</keyword>
<evidence type="ECO:0000313" key="3">
    <source>
        <dbReference type="EMBL" id="GGL63574.1"/>
    </source>
</evidence>
<accession>A0A917SAK0</accession>
<evidence type="ECO:0000256" key="2">
    <source>
        <dbReference type="SAM" id="Phobius"/>
    </source>
</evidence>
<keyword evidence="2" id="KW-0812">Transmembrane</keyword>
<protein>
    <submittedName>
        <fullName evidence="3">Uncharacterized protein</fullName>
    </submittedName>
</protein>
<feature type="region of interest" description="Disordered" evidence="1">
    <location>
        <begin position="64"/>
        <end position="86"/>
    </location>
</feature>
<keyword evidence="2" id="KW-0472">Membrane</keyword>
<dbReference type="Proteomes" id="UP000613840">
    <property type="component" value="Unassembled WGS sequence"/>
</dbReference>
<evidence type="ECO:0000256" key="1">
    <source>
        <dbReference type="SAM" id="MobiDB-lite"/>
    </source>
</evidence>
<reference evidence="3" key="2">
    <citation type="submission" date="2020-09" db="EMBL/GenBank/DDBJ databases">
        <authorList>
            <person name="Sun Q."/>
            <person name="Zhou Y."/>
        </authorList>
    </citation>
    <scope>NUCLEOTIDE SEQUENCE</scope>
    <source>
        <strain evidence="3">CGMCC 4.7306</strain>
    </source>
</reference>
<name>A0A917SAK0_9ACTN</name>
<dbReference type="AlphaFoldDB" id="A0A917SAK0"/>
<keyword evidence="4" id="KW-1185">Reference proteome</keyword>
<reference evidence="3" key="1">
    <citation type="journal article" date="2014" name="Int. J. Syst. Evol. Microbiol.">
        <title>Complete genome sequence of Corynebacterium casei LMG S-19264T (=DSM 44701T), isolated from a smear-ripened cheese.</title>
        <authorList>
            <consortium name="US DOE Joint Genome Institute (JGI-PGF)"/>
            <person name="Walter F."/>
            <person name="Albersmeier A."/>
            <person name="Kalinowski J."/>
            <person name="Ruckert C."/>
        </authorList>
    </citation>
    <scope>NUCLEOTIDE SEQUENCE</scope>
    <source>
        <strain evidence="3">CGMCC 4.7306</strain>
    </source>
</reference>
<proteinExistence type="predicted"/>
<organism evidence="3 4">
    <name type="scientific">Microlunatus endophyticus</name>
    <dbReference type="NCBI Taxonomy" id="1716077"/>
    <lineage>
        <taxon>Bacteria</taxon>
        <taxon>Bacillati</taxon>
        <taxon>Actinomycetota</taxon>
        <taxon>Actinomycetes</taxon>
        <taxon>Propionibacteriales</taxon>
        <taxon>Propionibacteriaceae</taxon>
        <taxon>Microlunatus</taxon>
    </lineage>
</organism>
<gene>
    <name evidence="3" type="ORF">GCM10011575_22460</name>
</gene>
<comment type="caution">
    <text evidence="3">The sequence shown here is derived from an EMBL/GenBank/DDBJ whole genome shotgun (WGS) entry which is preliminary data.</text>
</comment>
<sequence length="86" mass="9446">MIGMAAKLLMRMGLAMLFLSLIIRPAIKTPSGAVGDDLAIIVCLLVVVTGFIGTRVARRIDPSLTQQARDRREAREEKIRAARARD</sequence>
<feature type="compositionally biased region" description="Basic and acidic residues" evidence="1">
    <location>
        <begin position="68"/>
        <end position="86"/>
    </location>
</feature>
<evidence type="ECO:0000313" key="4">
    <source>
        <dbReference type="Proteomes" id="UP000613840"/>
    </source>
</evidence>
<dbReference type="EMBL" id="BMMZ01000005">
    <property type="protein sequence ID" value="GGL63574.1"/>
    <property type="molecule type" value="Genomic_DNA"/>
</dbReference>
<feature type="transmembrane region" description="Helical" evidence="2">
    <location>
        <begin position="38"/>
        <end position="57"/>
    </location>
</feature>